<dbReference type="AlphaFoldDB" id="A0A382SXX1"/>
<proteinExistence type="predicted"/>
<reference evidence="2" key="1">
    <citation type="submission" date="2018-05" db="EMBL/GenBank/DDBJ databases">
        <authorList>
            <person name="Lanie J.A."/>
            <person name="Ng W.-L."/>
            <person name="Kazmierczak K.M."/>
            <person name="Andrzejewski T.M."/>
            <person name="Davidsen T.M."/>
            <person name="Wayne K.J."/>
            <person name="Tettelin H."/>
            <person name="Glass J.I."/>
            <person name="Rusch D."/>
            <person name="Podicherti R."/>
            <person name="Tsui H.-C.T."/>
            <person name="Winkler M.E."/>
        </authorList>
    </citation>
    <scope>NUCLEOTIDE SEQUENCE</scope>
</reference>
<sequence>MKVLTILLLGISFWLGGCGSEQDAHNPGAELINVRNPSSGEIGVFTVGEHTWTPRPNGLWGTKKGQGRQPGSEWRTTDADGVKAVMEYIRGIPPTDDADE</sequence>
<accession>A0A382SXX1</accession>
<organism evidence="2">
    <name type="scientific">marine metagenome</name>
    <dbReference type="NCBI Taxonomy" id="408172"/>
    <lineage>
        <taxon>unclassified sequences</taxon>
        <taxon>metagenomes</taxon>
        <taxon>ecological metagenomes</taxon>
    </lineage>
</organism>
<evidence type="ECO:0008006" key="3">
    <source>
        <dbReference type="Google" id="ProtNLM"/>
    </source>
</evidence>
<evidence type="ECO:0000313" key="2">
    <source>
        <dbReference type="EMBL" id="SVD14018.1"/>
    </source>
</evidence>
<evidence type="ECO:0000256" key="1">
    <source>
        <dbReference type="SAM" id="MobiDB-lite"/>
    </source>
</evidence>
<dbReference type="EMBL" id="UINC01131987">
    <property type="protein sequence ID" value="SVD14018.1"/>
    <property type="molecule type" value="Genomic_DNA"/>
</dbReference>
<protein>
    <recommendedName>
        <fullName evidence="3">Lipoprotein</fullName>
    </recommendedName>
</protein>
<name>A0A382SXX1_9ZZZZ</name>
<gene>
    <name evidence="2" type="ORF">METZ01_LOCUS366872</name>
</gene>
<feature type="region of interest" description="Disordered" evidence="1">
    <location>
        <begin position="53"/>
        <end position="76"/>
    </location>
</feature>
<dbReference type="PROSITE" id="PS51257">
    <property type="entry name" value="PROKAR_LIPOPROTEIN"/>
    <property type="match status" value="1"/>
</dbReference>